<dbReference type="InterPro" id="IPR027417">
    <property type="entry name" value="P-loop_NTPase"/>
</dbReference>
<dbReference type="RefSeq" id="WP_286053219.1">
    <property type="nucleotide sequence ID" value="NZ_JASVWF010000002.1"/>
</dbReference>
<dbReference type="Pfam" id="PF17886">
    <property type="entry name" value="ArsA_HSP20"/>
    <property type="match status" value="1"/>
</dbReference>
<evidence type="ECO:0000256" key="1">
    <source>
        <dbReference type="ARBA" id="ARBA00011040"/>
    </source>
</evidence>
<comment type="similarity">
    <text evidence="1">Belongs to the arsA ATPase family.</text>
</comment>
<protein>
    <submittedName>
        <fullName evidence="4">ArsA family ATPase</fullName>
    </submittedName>
</protein>
<sequence length="412" mass="43505">MRVLLFTGKGGVGKTTTAAATAVALARSGRKVLVLSTDPAHSLGDAFDVTLGGEPAEVDGTSLPGLYAAHVDTRALVDEAWEPLRAQLRTLLSGAGVEDIVADELTVLPGVEDLLALEQVRRATQDGPWEVVVVDCGPTAETLRLLSLPEALGGYLERLFPAHRRAVRGVLAGLAGSGATVARWDAAAASLSRLAEQLSGLRAMLADRSTTTVRLVLTPERVVAAETRRTITALALHELHVDGLVANRLVPDPGTGRSAAVQWLRVRRREQEDVLAELAELTTGAGVPVRTVAHRAGEPVGLDDLAELAVDLYGDDDPLDGGSARPLMELRRTAGEGTSVDSEYALDLQVPGIGDGEVDLVRIGDDLAVTVGGRRRTVALPPVLRRCEVTGADLDDDVLSVAFRPDPSVWMR</sequence>
<accession>A0ABT7M9Y1</accession>
<dbReference type="InterPro" id="IPR025723">
    <property type="entry name" value="ArsA/GET3_ATPase-like"/>
</dbReference>
<evidence type="ECO:0000259" key="3">
    <source>
        <dbReference type="Pfam" id="PF17886"/>
    </source>
</evidence>
<dbReference type="EMBL" id="JASVWF010000002">
    <property type="protein sequence ID" value="MDL5156852.1"/>
    <property type="molecule type" value="Genomic_DNA"/>
</dbReference>
<dbReference type="Pfam" id="PF02374">
    <property type="entry name" value="ArsA_ATPase"/>
    <property type="match status" value="1"/>
</dbReference>
<dbReference type="PANTHER" id="PTHR10803">
    <property type="entry name" value="ARSENICAL PUMP-DRIVING ATPASE ARSENITE-TRANSLOCATING ATPASE"/>
    <property type="match status" value="1"/>
</dbReference>
<proteinExistence type="inferred from homology"/>
<dbReference type="Gene3D" id="3.40.50.300">
    <property type="entry name" value="P-loop containing nucleotide triphosphate hydrolases"/>
    <property type="match status" value="1"/>
</dbReference>
<dbReference type="NCBIfam" id="TIGR00345">
    <property type="entry name" value="GET3_arsA_TRC40"/>
    <property type="match status" value="1"/>
</dbReference>
<feature type="domain" description="ArsA/GET3 Anion-transporting ATPase-like" evidence="2">
    <location>
        <begin position="1"/>
        <end position="313"/>
    </location>
</feature>
<reference evidence="4 5" key="1">
    <citation type="submission" date="2023-06" db="EMBL/GenBank/DDBJ databases">
        <title>Actinomycetospora Odt1-22.</title>
        <authorList>
            <person name="Supong K."/>
        </authorList>
    </citation>
    <scope>NUCLEOTIDE SEQUENCE [LARGE SCALE GENOMIC DNA]</scope>
    <source>
        <strain evidence="4 5">Odt1-22</strain>
    </source>
</reference>
<dbReference type="CDD" id="cd02035">
    <property type="entry name" value="ArsA"/>
    <property type="match status" value="1"/>
</dbReference>
<comment type="caution">
    <text evidence="4">The sequence shown here is derived from an EMBL/GenBank/DDBJ whole genome shotgun (WGS) entry which is preliminary data.</text>
</comment>
<evidence type="ECO:0000313" key="4">
    <source>
        <dbReference type="EMBL" id="MDL5156852.1"/>
    </source>
</evidence>
<dbReference type="Proteomes" id="UP001231924">
    <property type="component" value="Unassembled WGS sequence"/>
</dbReference>
<evidence type="ECO:0000259" key="2">
    <source>
        <dbReference type="Pfam" id="PF02374"/>
    </source>
</evidence>
<feature type="domain" description="ArsA HSP20-like" evidence="3">
    <location>
        <begin position="341"/>
        <end position="403"/>
    </location>
</feature>
<dbReference type="InterPro" id="IPR040612">
    <property type="entry name" value="ArsA_HSP20-like"/>
</dbReference>
<name>A0ABT7M9Y1_9PSEU</name>
<evidence type="ECO:0000313" key="5">
    <source>
        <dbReference type="Proteomes" id="UP001231924"/>
    </source>
</evidence>
<gene>
    <name evidence="4" type="ORF">QRT03_12860</name>
</gene>
<keyword evidence="5" id="KW-1185">Reference proteome</keyword>
<dbReference type="InterPro" id="IPR008978">
    <property type="entry name" value="HSP20-like_chaperone"/>
</dbReference>
<dbReference type="Gene3D" id="2.60.40.790">
    <property type="match status" value="1"/>
</dbReference>
<dbReference type="PANTHER" id="PTHR10803:SF3">
    <property type="entry name" value="ATPASE GET3"/>
    <property type="match status" value="1"/>
</dbReference>
<dbReference type="SUPFAM" id="SSF52540">
    <property type="entry name" value="P-loop containing nucleoside triphosphate hydrolases"/>
    <property type="match status" value="1"/>
</dbReference>
<dbReference type="InterPro" id="IPR016300">
    <property type="entry name" value="ATPase_ArsA/GET3"/>
</dbReference>
<organism evidence="4 5">
    <name type="scientific">Actinomycetospora termitidis</name>
    <dbReference type="NCBI Taxonomy" id="3053470"/>
    <lineage>
        <taxon>Bacteria</taxon>
        <taxon>Bacillati</taxon>
        <taxon>Actinomycetota</taxon>
        <taxon>Actinomycetes</taxon>
        <taxon>Pseudonocardiales</taxon>
        <taxon>Pseudonocardiaceae</taxon>
        <taxon>Actinomycetospora</taxon>
    </lineage>
</organism>